<feature type="coiled-coil region" evidence="2">
    <location>
        <begin position="65"/>
        <end position="95"/>
    </location>
</feature>
<feature type="domain" description="CCHC-type" evidence="4">
    <location>
        <begin position="425"/>
        <end position="439"/>
    </location>
</feature>
<evidence type="ECO:0000256" key="2">
    <source>
        <dbReference type="SAM" id="Coils"/>
    </source>
</evidence>
<reference evidence="5" key="1">
    <citation type="journal article" date="2022" name="Int. J. Mol. Sci.">
        <title>Draft Genome of Tanacetum Coccineum: Genomic Comparison of Closely Related Tanacetum-Family Plants.</title>
        <authorList>
            <person name="Yamashiro T."/>
            <person name="Shiraishi A."/>
            <person name="Nakayama K."/>
            <person name="Satake H."/>
        </authorList>
    </citation>
    <scope>NUCLEOTIDE SEQUENCE</scope>
</reference>
<dbReference type="InterPro" id="IPR005162">
    <property type="entry name" value="Retrotrans_gag_dom"/>
</dbReference>
<gene>
    <name evidence="5" type="ORF">Tco_0838371</name>
</gene>
<keyword evidence="5" id="KW-0548">Nucleotidyltransferase</keyword>
<evidence type="ECO:0000313" key="5">
    <source>
        <dbReference type="EMBL" id="GJT03909.1"/>
    </source>
</evidence>
<dbReference type="Gene3D" id="1.10.340.70">
    <property type="match status" value="1"/>
</dbReference>
<keyword evidence="2" id="KW-0175">Coiled coil</keyword>
<name>A0ABQ5ASK3_9ASTR</name>
<keyword evidence="1" id="KW-0863">Zinc-finger</keyword>
<dbReference type="PANTHER" id="PTHR37984:SF5">
    <property type="entry name" value="PROTEIN NYNRIN-LIKE"/>
    <property type="match status" value="1"/>
</dbReference>
<evidence type="ECO:0000259" key="4">
    <source>
        <dbReference type="PROSITE" id="PS50158"/>
    </source>
</evidence>
<keyword evidence="5" id="KW-0808">Transferase</keyword>
<sequence>MNPSLYREFVSNVHYCESPGSRERASLKTEMKKRVKRIGLDEDFKNEWLYTCKIEKKLCEVEDKVEKKEKEKVEMKKYITELERMKECMEEMKGKWELMDYKLGWYDMDERSNDAIDVLKTYGTTPPPGLQDPSNDPYRSIIIIVARPIFFVLNSAIESNFDAILFSMKNALPFLTEFCICVVDRIMPPLRRRGALRPRGSRRAAMERIIADRVAQAIEDHEKKRASSSNTERSSSSGVFGTCKCAEQDKVVYAASTFEGRALTWWNGNIRTLGLENANKIPWNEFKEMMTTEYCPETEIQKMEQELWTLTLKGDDIETYINRFHELSLMCPELVPTEKKKIKNAKVRHLGLVRWKRKWDDNRRNNQGDNNRNRNNQQPSNKRHETTKVYAAAPVGPTDRKGYTGPHPYCDKCNWHHVGACAKMCARCRKRGHEEKDCRVRMVDGRPQSGLLGCVARTYQEQLVQRLIVRIPLPDGHVLDIYGERPDVYPKSLLCIKAGEKRLDDIHVVREFPEVFPDDLSGLPPISKMCLENVIDIGMEEVEPPLRTSYPLPRIDDLFDQLQGACCFSKIDLRSGYHQFTKFIEIFPKPRSGPVMVHFEFTKRIMIMYGGEDQRSLSKYVRKSCAMLAVLTLPEDQTTLWFYCDASHQVSSTRIIQSIQSSLTKKTEYAPRAIGWNVLKRSCKDLKVLPTERLRGLDAQFESKEDGVIHFVGRIWVPSTGGMRKVIMDEAHASRYSVHPGADKMYYDLRDVYWWPGMRRDIAEYVNRCLTCLKVKAEHQKPSGLLQQPEIPEWKWEKITMDLVVKLPRSSNYKTEKLARIYINEIVTKHGVPVSISLDRTVACISIFGNSFKGDWVPVVSETAYHPENRCQESPFCDMERGRESQLIGPELVQETTEKIVQIRERLKTARSRQKSYADRRRKPLEFQVGDRDIAVSPWKGVGELKCLAESDIQIPLEEIRVNDKVYFIEEPVEIVDRQIKKLKRSWIPIVKVRWDSRRGAEFTWEREDQFKAKFGSSMDLKRGRNNAYLEGGTDGYQADGVLVSVLKMVLVGQSDWLQDTNEESNEQALEAHYTFMVPTDNEYNVFAKDRRHFEQPESINNKYVMEMVDSNVIPDHSYMCNNEFEDDQNADDNDEDEDVELANLIVNLKLVIDENKKIQK</sequence>
<dbReference type="PANTHER" id="PTHR37984">
    <property type="entry name" value="PROTEIN CBG26694"/>
    <property type="match status" value="1"/>
</dbReference>
<dbReference type="EMBL" id="BQNB010012466">
    <property type="protein sequence ID" value="GJT03909.1"/>
    <property type="molecule type" value="Genomic_DNA"/>
</dbReference>
<dbReference type="InterPro" id="IPR041588">
    <property type="entry name" value="Integrase_H2C2"/>
</dbReference>
<keyword evidence="1" id="KW-0862">Zinc</keyword>
<keyword evidence="5" id="KW-0695">RNA-directed DNA polymerase</keyword>
<reference evidence="5" key="2">
    <citation type="submission" date="2022-01" db="EMBL/GenBank/DDBJ databases">
        <authorList>
            <person name="Yamashiro T."/>
            <person name="Shiraishi A."/>
            <person name="Satake H."/>
            <person name="Nakayama K."/>
        </authorList>
    </citation>
    <scope>NUCLEOTIDE SEQUENCE</scope>
</reference>
<dbReference type="PROSITE" id="PS50158">
    <property type="entry name" value="ZF_CCHC"/>
    <property type="match status" value="1"/>
</dbReference>
<feature type="compositionally biased region" description="Low complexity" evidence="3">
    <location>
        <begin position="367"/>
        <end position="378"/>
    </location>
</feature>
<dbReference type="InterPro" id="IPR043502">
    <property type="entry name" value="DNA/RNA_pol_sf"/>
</dbReference>
<evidence type="ECO:0000256" key="1">
    <source>
        <dbReference type="PROSITE-ProRule" id="PRU00047"/>
    </source>
</evidence>
<keyword evidence="1" id="KW-0479">Metal-binding</keyword>
<dbReference type="GO" id="GO:0003964">
    <property type="term" value="F:RNA-directed DNA polymerase activity"/>
    <property type="evidence" value="ECO:0007669"/>
    <property type="project" value="UniProtKB-KW"/>
</dbReference>
<evidence type="ECO:0000313" key="6">
    <source>
        <dbReference type="Proteomes" id="UP001151760"/>
    </source>
</evidence>
<comment type="caution">
    <text evidence="5">The sequence shown here is derived from an EMBL/GenBank/DDBJ whole genome shotgun (WGS) entry which is preliminary data.</text>
</comment>
<proteinExistence type="predicted"/>
<dbReference type="InterPro" id="IPR050951">
    <property type="entry name" value="Retrovirus_Pol_polyprotein"/>
</dbReference>
<dbReference type="Proteomes" id="UP001151760">
    <property type="component" value="Unassembled WGS sequence"/>
</dbReference>
<dbReference type="SUPFAM" id="SSF56672">
    <property type="entry name" value="DNA/RNA polymerases"/>
    <property type="match status" value="1"/>
</dbReference>
<feature type="region of interest" description="Disordered" evidence="3">
    <location>
        <begin position="220"/>
        <end position="239"/>
    </location>
</feature>
<feature type="compositionally biased region" description="Low complexity" evidence="3">
    <location>
        <begin position="227"/>
        <end position="237"/>
    </location>
</feature>
<keyword evidence="6" id="KW-1185">Reference proteome</keyword>
<dbReference type="InterPro" id="IPR043128">
    <property type="entry name" value="Rev_trsase/Diguanyl_cyclase"/>
</dbReference>
<dbReference type="Pfam" id="PF03732">
    <property type="entry name" value="Retrotrans_gag"/>
    <property type="match status" value="1"/>
</dbReference>
<accession>A0ABQ5ASK3</accession>
<protein>
    <submittedName>
        <fullName evidence="5">Reverse transcriptase domain-containing protein</fullName>
    </submittedName>
</protein>
<dbReference type="InterPro" id="IPR001878">
    <property type="entry name" value="Znf_CCHC"/>
</dbReference>
<evidence type="ECO:0000256" key="3">
    <source>
        <dbReference type="SAM" id="MobiDB-lite"/>
    </source>
</evidence>
<feature type="region of interest" description="Disordered" evidence="3">
    <location>
        <begin position="359"/>
        <end position="387"/>
    </location>
</feature>
<organism evidence="5 6">
    <name type="scientific">Tanacetum coccineum</name>
    <dbReference type="NCBI Taxonomy" id="301880"/>
    <lineage>
        <taxon>Eukaryota</taxon>
        <taxon>Viridiplantae</taxon>
        <taxon>Streptophyta</taxon>
        <taxon>Embryophyta</taxon>
        <taxon>Tracheophyta</taxon>
        <taxon>Spermatophyta</taxon>
        <taxon>Magnoliopsida</taxon>
        <taxon>eudicotyledons</taxon>
        <taxon>Gunneridae</taxon>
        <taxon>Pentapetalae</taxon>
        <taxon>asterids</taxon>
        <taxon>campanulids</taxon>
        <taxon>Asterales</taxon>
        <taxon>Asteraceae</taxon>
        <taxon>Asteroideae</taxon>
        <taxon>Anthemideae</taxon>
        <taxon>Anthemidinae</taxon>
        <taxon>Tanacetum</taxon>
    </lineage>
</organism>
<dbReference type="Pfam" id="PF17921">
    <property type="entry name" value="Integrase_H2C2"/>
    <property type="match status" value="1"/>
</dbReference>
<dbReference type="Gene3D" id="3.30.70.270">
    <property type="match status" value="1"/>
</dbReference>